<sequence>MGTFGKEKESLLVTVVAILAESVWKNYQIAVNLMKKTTLEVVFCD</sequence>
<gene>
    <name evidence="1" type="ORF">VII00023_06282</name>
</gene>
<evidence type="ECO:0000313" key="1">
    <source>
        <dbReference type="EMBL" id="EGU47921.1"/>
    </source>
</evidence>
<dbReference type="EMBL" id="AFWF01000016">
    <property type="protein sequence ID" value="EGU47921.1"/>
    <property type="molecule type" value="Genomic_DNA"/>
</dbReference>
<comment type="caution">
    <text evidence="1">The sequence shown here is derived from an EMBL/GenBank/DDBJ whole genome shotgun (WGS) entry which is preliminary data.</text>
</comment>
<name>F9RXJ7_9VIBR</name>
<proteinExistence type="predicted"/>
<dbReference type="AlphaFoldDB" id="F9RXJ7"/>
<dbReference type="Proteomes" id="UP000004605">
    <property type="component" value="Unassembled WGS sequence"/>
</dbReference>
<organism evidence="1 2">
    <name type="scientific">Vibrio ichthyoenteri ATCC 700023</name>
    <dbReference type="NCBI Taxonomy" id="870968"/>
    <lineage>
        <taxon>Bacteria</taxon>
        <taxon>Pseudomonadati</taxon>
        <taxon>Pseudomonadota</taxon>
        <taxon>Gammaproteobacteria</taxon>
        <taxon>Vibrionales</taxon>
        <taxon>Vibrionaceae</taxon>
        <taxon>Vibrio</taxon>
    </lineage>
</organism>
<keyword evidence="2" id="KW-1185">Reference proteome</keyword>
<accession>F9RXJ7</accession>
<reference evidence="1 2" key="1">
    <citation type="journal article" date="2012" name="Int. J. Syst. Evol. Microbiol.">
        <title>Vibrio caribbeanicus sp. nov., isolated from the marine sponge Scleritoderma cyanea.</title>
        <authorList>
            <person name="Hoffmann M."/>
            <person name="Monday S.R."/>
            <person name="Allard M.W."/>
            <person name="Strain E.A."/>
            <person name="Whittaker P."/>
            <person name="Naum M."/>
            <person name="McCarthy P.J."/>
            <person name="Lopez J.V."/>
            <person name="Fischer M."/>
            <person name="Brown E.W."/>
        </authorList>
    </citation>
    <scope>NUCLEOTIDE SEQUENCE [LARGE SCALE GENOMIC DNA]</scope>
    <source>
        <strain evidence="1 2">ATCC 700023</strain>
    </source>
</reference>
<protein>
    <submittedName>
        <fullName evidence="1">Uncharacterized protein</fullName>
    </submittedName>
</protein>
<evidence type="ECO:0000313" key="2">
    <source>
        <dbReference type="Proteomes" id="UP000004605"/>
    </source>
</evidence>